<feature type="compositionally biased region" description="Gly residues" evidence="1">
    <location>
        <begin position="541"/>
        <end position="550"/>
    </location>
</feature>
<dbReference type="Proteomes" id="UP000747399">
    <property type="component" value="Unassembled WGS sequence"/>
</dbReference>
<evidence type="ECO:0000313" key="3">
    <source>
        <dbReference type="EMBL" id="GIL47667.1"/>
    </source>
</evidence>
<accession>A0A8J4ATM6</accession>
<evidence type="ECO:0000313" key="4">
    <source>
        <dbReference type="Proteomes" id="UP000747399"/>
    </source>
</evidence>
<keyword evidence="4" id="KW-1185">Reference proteome</keyword>
<feature type="compositionally biased region" description="Basic and acidic residues" evidence="1">
    <location>
        <begin position="511"/>
        <end position="522"/>
    </location>
</feature>
<dbReference type="EMBL" id="BNCO01000004">
    <property type="protein sequence ID" value="GIL47667.1"/>
    <property type="molecule type" value="Genomic_DNA"/>
</dbReference>
<feature type="compositionally biased region" description="Low complexity" evidence="1">
    <location>
        <begin position="119"/>
        <end position="128"/>
    </location>
</feature>
<feature type="domain" description="J" evidence="2">
    <location>
        <begin position="565"/>
        <end position="637"/>
    </location>
</feature>
<dbReference type="SUPFAM" id="SSF46565">
    <property type="entry name" value="Chaperone J-domain"/>
    <property type="match status" value="1"/>
</dbReference>
<dbReference type="InterPro" id="IPR036869">
    <property type="entry name" value="J_dom_sf"/>
</dbReference>
<dbReference type="InterPro" id="IPR001623">
    <property type="entry name" value="DnaJ_domain"/>
</dbReference>
<dbReference type="InterPro" id="IPR050817">
    <property type="entry name" value="DjlA_DnaK_co-chaperone"/>
</dbReference>
<dbReference type="Gene3D" id="1.10.287.110">
    <property type="entry name" value="DnaJ domain"/>
    <property type="match status" value="1"/>
</dbReference>
<feature type="region of interest" description="Disordered" evidence="1">
    <location>
        <begin position="100"/>
        <end position="128"/>
    </location>
</feature>
<dbReference type="PROSITE" id="PS00636">
    <property type="entry name" value="DNAJ_1"/>
    <property type="match status" value="1"/>
</dbReference>
<proteinExistence type="predicted"/>
<name>A0A8J4ATM6_9CHLO</name>
<organism evidence="3 4">
    <name type="scientific">Volvox africanus</name>
    <dbReference type="NCBI Taxonomy" id="51714"/>
    <lineage>
        <taxon>Eukaryota</taxon>
        <taxon>Viridiplantae</taxon>
        <taxon>Chlorophyta</taxon>
        <taxon>core chlorophytes</taxon>
        <taxon>Chlorophyceae</taxon>
        <taxon>CS clade</taxon>
        <taxon>Chlamydomonadales</taxon>
        <taxon>Volvocaceae</taxon>
        <taxon>Volvox</taxon>
    </lineage>
</organism>
<sequence>MLGVIIKRIESPSSRCAAALLVCVSRAALGSSRGYRSAGGGGGGGGGATSYTCSLPGLIDRGVAVSVLDFEIPAAEAVRRFEDYQRKSCIYMHAHNLLGSQPERQDPVPRPGSSGGPGAEPSGATPSSNTNTLTAAYLPYWCFEATFNSEAYAKLGFKDSRTGEMVWKDKADPLQLSTGAVASFDDPAMQVYASYKYVRDVGGGAGGPGLPLRCRAMTHAEARAGNVGGVALHPADMRQGLAWQLAVRALTHNQLQAAEGALREATRSTDLRDVRVALKVLTRHCRLVFLPAYIAVYQYGSRYKQGTSGVIVPQVFTAVVGGTKEGRVVAPEHLCPTKASLSAGGLVGGLGVLAGEVTWTTPFPGLETILPQLGSVEALTLAALAASGAGLWAHQRPQKLRTHHAAKQVRADFEFYKKYDIHETYGSGAATAAAAAADAKPTDGAGGNEEYMLWLWADADWRRWEQDEPWNWDEGERRIWAEELWRKQATRRLQRQRYIERMAAEAQRRAAEEEAEARRERLYGGGARTSSYSSHRPQDHGVGGAEGGGSMDASGRRWRRSDFLGYYRVLGLQDAEAISTDDIKQAFKVQALLLHPDKHVGADVDVQRDALVKFQKLQIAYDTLKDPEKRLLYDRGQLVH</sequence>
<dbReference type="PROSITE" id="PS50076">
    <property type="entry name" value="DNAJ_2"/>
    <property type="match status" value="1"/>
</dbReference>
<dbReference type="PANTHER" id="PTHR24074">
    <property type="entry name" value="CO-CHAPERONE PROTEIN DJLA"/>
    <property type="match status" value="1"/>
</dbReference>
<dbReference type="SMART" id="SM00271">
    <property type="entry name" value="DnaJ"/>
    <property type="match status" value="1"/>
</dbReference>
<comment type="caution">
    <text evidence="3">The sequence shown here is derived from an EMBL/GenBank/DDBJ whole genome shotgun (WGS) entry which is preliminary data.</text>
</comment>
<evidence type="ECO:0000256" key="1">
    <source>
        <dbReference type="SAM" id="MobiDB-lite"/>
    </source>
</evidence>
<reference evidence="3" key="1">
    <citation type="journal article" date="2021" name="Proc. Natl. Acad. Sci. U.S.A.">
        <title>Three genomes in the algal genus Volvox reveal the fate of a haploid sex-determining region after a transition to homothallism.</title>
        <authorList>
            <person name="Yamamoto K."/>
            <person name="Hamaji T."/>
            <person name="Kawai-Toyooka H."/>
            <person name="Matsuzaki R."/>
            <person name="Takahashi F."/>
            <person name="Nishimura Y."/>
            <person name="Kawachi M."/>
            <person name="Noguchi H."/>
            <person name="Minakuchi Y."/>
            <person name="Umen J.G."/>
            <person name="Toyoda A."/>
            <person name="Nozaki H."/>
        </authorList>
    </citation>
    <scope>NUCLEOTIDE SEQUENCE</scope>
    <source>
        <strain evidence="3">NIES-3780</strain>
    </source>
</reference>
<evidence type="ECO:0000259" key="2">
    <source>
        <dbReference type="PROSITE" id="PS50076"/>
    </source>
</evidence>
<gene>
    <name evidence="3" type="ORF">Vafri_4436</name>
</gene>
<dbReference type="InterPro" id="IPR018253">
    <property type="entry name" value="DnaJ_domain_CS"/>
</dbReference>
<dbReference type="AlphaFoldDB" id="A0A8J4ATM6"/>
<dbReference type="CDD" id="cd06257">
    <property type="entry name" value="DnaJ"/>
    <property type="match status" value="1"/>
</dbReference>
<protein>
    <recommendedName>
        <fullName evidence="2">J domain-containing protein</fullName>
    </recommendedName>
</protein>
<feature type="region of interest" description="Disordered" evidence="1">
    <location>
        <begin position="511"/>
        <end position="553"/>
    </location>
</feature>
<dbReference type="Pfam" id="PF00226">
    <property type="entry name" value="DnaJ"/>
    <property type="match status" value="1"/>
</dbReference>